<organism evidence="4">
    <name type="scientific">Streptomyces qinglanensis</name>
    <dbReference type="NCBI Taxonomy" id="943816"/>
    <lineage>
        <taxon>Bacteria</taxon>
        <taxon>Bacillati</taxon>
        <taxon>Actinomycetota</taxon>
        <taxon>Actinomycetes</taxon>
        <taxon>Kitasatosporales</taxon>
        <taxon>Streptomycetaceae</taxon>
        <taxon>Streptomyces</taxon>
    </lineage>
</organism>
<dbReference type="PROSITE" id="PS50075">
    <property type="entry name" value="CARRIER"/>
    <property type="match status" value="1"/>
</dbReference>
<keyword evidence="1" id="KW-0596">Phosphopantetheine</keyword>
<dbReference type="Pfam" id="PF00550">
    <property type="entry name" value="PP-binding"/>
    <property type="match status" value="1"/>
</dbReference>
<protein>
    <submittedName>
        <fullName evidence="5">Act minimal PKS acyl carrier protein</fullName>
    </submittedName>
    <submittedName>
        <fullName evidence="4">Putative acyl carrier protein EncC</fullName>
    </submittedName>
</protein>
<evidence type="ECO:0000256" key="2">
    <source>
        <dbReference type="ARBA" id="ARBA00022553"/>
    </source>
</evidence>
<accession>A0A0F6NRK6</accession>
<proteinExistence type="predicted"/>
<dbReference type="Proteomes" id="UP000182841">
    <property type="component" value="Unassembled WGS sequence"/>
</dbReference>
<keyword evidence="2" id="KW-0597">Phosphoprotein</keyword>
<dbReference type="AlphaFoldDB" id="A0A0F6NRK6"/>
<dbReference type="SUPFAM" id="SSF47336">
    <property type="entry name" value="ACP-like"/>
    <property type="match status" value="1"/>
</dbReference>
<reference evidence="5" key="3">
    <citation type="submission" date="2016-10" db="EMBL/GenBank/DDBJ databases">
        <authorList>
            <person name="de Groot N.N."/>
        </authorList>
    </citation>
    <scope>NUCLEOTIDE SEQUENCE [LARGE SCALE GENOMIC DNA]</scope>
    <source>
        <strain evidence="5">CGMCC 4.6825</strain>
    </source>
</reference>
<dbReference type="OrthoDB" id="3537906at2"/>
<reference evidence="4" key="1">
    <citation type="submission" date="2014-06" db="EMBL/GenBank/DDBJ databases">
        <authorList>
            <person name="Xu D."/>
            <person name="Ma M."/>
            <person name="Liu Y."/>
            <person name="Zhou T."/>
            <person name="Deng Z."/>
            <person name="Hong K."/>
        </authorList>
    </citation>
    <scope>NUCLEOTIDE SEQUENCE</scope>
    <source>
        <strain evidence="4">172205</strain>
    </source>
</reference>
<gene>
    <name evidence="4" type="primary">encC</name>
    <name evidence="5" type="ORF">SAMN05421870_103236</name>
</gene>
<reference evidence="4" key="2">
    <citation type="journal article" date="2015" name="Appl. Microbiol. Biotechnol.">
        <title>Genotype-driven isolation of enterocin with novel bioactivities from mangrove-derived Streptomyces qinglanensis 172205.</title>
        <authorList>
            <person name="Xu D.B."/>
            <person name="Ma M."/>
            <person name="Deng Z.X."/>
            <person name="Hong K."/>
        </authorList>
    </citation>
    <scope>NUCLEOTIDE SEQUENCE</scope>
    <source>
        <strain evidence="4">172205</strain>
    </source>
</reference>
<dbReference type="InterPro" id="IPR009081">
    <property type="entry name" value="PP-bd_ACP"/>
</dbReference>
<sequence>MLSLDQLLEILAECSGDQQAAAHGEEVLDREFDMLGYDSLVLLETSAQLKHRYDIDIPEDVIRDLRTPRAVLDYANVPAERD</sequence>
<dbReference type="EMBL" id="FOGO01000003">
    <property type="protein sequence ID" value="SER66171.1"/>
    <property type="molecule type" value="Genomic_DNA"/>
</dbReference>
<name>A0A0F6NRK6_9ACTN</name>
<dbReference type="PROSITE" id="PS00012">
    <property type="entry name" value="PHOSPHOPANTETHEINE"/>
    <property type="match status" value="1"/>
</dbReference>
<evidence type="ECO:0000313" key="5">
    <source>
        <dbReference type="EMBL" id="SER66171.1"/>
    </source>
</evidence>
<feature type="domain" description="Carrier" evidence="3">
    <location>
        <begin position="1"/>
        <end position="79"/>
    </location>
</feature>
<evidence type="ECO:0000256" key="1">
    <source>
        <dbReference type="ARBA" id="ARBA00022450"/>
    </source>
</evidence>
<keyword evidence="6" id="KW-1185">Reference proteome</keyword>
<dbReference type="RefSeq" id="WP_074999500.1">
    <property type="nucleotide sequence ID" value="NZ_CBDQZE010000019.1"/>
</dbReference>
<dbReference type="EMBL" id="KM000069">
    <property type="protein sequence ID" value="AIN46690.1"/>
    <property type="molecule type" value="Genomic_DNA"/>
</dbReference>
<evidence type="ECO:0000313" key="6">
    <source>
        <dbReference type="Proteomes" id="UP000182841"/>
    </source>
</evidence>
<dbReference type="InterPro" id="IPR036736">
    <property type="entry name" value="ACP-like_sf"/>
</dbReference>
<dbReference type="InterPro" id="IPR006162">
    <property type="entry name" value="Ppantetheine_attach_site"/>
</dbReference>
<dbReference type="Gene3D" id="1.10.1200.10">
    <property type="entry name" value="ACP-like"/>
    <property type="match status" value="1"/>
</dbReference>
<evidence type="ECO:0000259" key="3">
    <source>
        <dbReference type="PROSITE" id="PS50075"/>
    </source>
</evidence>
<evidence type="ECO:0000313" key="4">
    <source>
        <dbReference type="EMBL" id="AIN46690.1"/>
    </source>
</evidence>
<reference evidence="6" key="4">
    <citation type="submission" date="2016-10" db="EMBL/GenBank/DDBJ databases">
        <authorList>
            <person name="Varghese N."/>
            <person name="Submissions S."/>
        </authorList>
    </citation>
    <scope>NUCLEOTIDE SEQUENCE [LARGE SCALE GENOMIC DNA]</scope>
    <source>
        <strain evidence="6">CGMCC 4.6825</strain>
    </source>
</reference>